<organism evidence="2">
    <name type="scientific">hydrothermal vent metagenome</name>
    <dbReference type="NCBI Taxonomy" id="652676"/>
    <lineage>
        <taxon>unclassified sequences</taxon>
        <taxon>metagenomes</taxon>
        <taxon>ecological metagenomes</taxon>
    </lineage>
</organism>
<accession>A0A3B1ABP7</accession>
<keyword evidence="1" id="KW-1133">Transmembrane helix</keyword>
<feature type="transmembrane region" description="Helical" evidence="1">
    <location>
        <begin position="107"/>
        <end position="124"/>
    </location>
</feature>
<dbReference type="PIRSF" id="PIRSF004923">
    <property type="entry name" value="RseC"/>
    <property type="match status" value="1"/>
</dbReference>
<protein>
    <recommendedName>
        <fullName evidence="3">Sigma factor RpoE regulatory protein RseC</fullName>
    </recommendedName>
</protein>
<sequence>MIEQAAKVLRSENDKIFVEVNSQSSCGSCSAKAGCGKSLLDNVFKTKPLNISVDNTLGAKVNDDVIVGLNESALLQVSFYLYLLPLLSMLFASIMAVYLMPAPYSEISSIAAAVIGLFAGSRYSRGVLNKKEISQQQKFQPVLLKVMPNILST</sequence>
<dbReference type="EMBL" id="UOFT01000006">
    <property type="protein sequence ID" value="VAW91194.1"/>
    <property type="molecule type" value="Genomic_DNA"/>
</dbReference>
<gene>
    <name evidence="2" type="ORF">MNBD_GAMMA23-309</name>
</gene>
<dbReference type="Pfam" id="PF04246">
    <property type="entry name" value="RseC_MucC"/>
    <property type="match status" value="1"/>
</dbReference>
<dbReference type="PANTHER" id="PTHR35867:SF1">
    <property type="entry name" value="PROTEIN RSEC"/>
    <property type="match status" value="1"/>
</dbReference>
<name>A0A3B1ABP7_9ZZZZ</name>
<reference evidence="2" key="1">
    <citation type="submission" date="2018-06" db="EMBL/GenBank/DDBJ databases">
        <authorList>
            <person name="Zhirakovskaya E."/>
        </authorList>
    </citation>
    <scope>NUCLEOTIDE SEQUENCE</scope>
</reference>
<feature type="transmembrane region" description="Helical" evidence="1">
    <location>
        <begin position="79"/>
        <end position="101"/>
    </location>
</feature>
<evidence type="ECO:0000313" key="2">
    <source>
        <dbReference type="EMBL" id="VAW91194.1"/>
    </source>
</evidence>
<evidence type="ECO:0000256" key="1">
    <source>
        <dbReference type="SAM" id="Phobius"/>
    </source>
</evidence>
<keyword evidence="1" id="KW-0472">Membrane</keyword>
<dbReference type="PANTHER" id="PTHR35867">
    <property type="entry name" value="PROTEIN RSEC"/>
    <property type="match status" value="1"/>
</dbReference>
<dbReference type="AlphaFoldDB" id="A0A3B1ABP7"/>
<keyword evidence="1" id="KW-0812">Transmembrane</keyword>
<dbReference type="InterPro" id="IPR026268">
    <property type="entry name" value="RseC"/>
</dbReference>
<evidence type="ECO:0008006" key="3">
    <source>
        <dbReference type="Google" id="ProtNLM"/>
    </source>
</evidence>
<proteinExistence type="predicted"/>
<dbReference type="InterPro" id="IPR007359">
    <property type="entry name" value="SigmaE_reg_RseC_MucC"/>
</dbReference>